<gene>
    <name evidence="5" type="ORF">LTRI10_LOCUS1167</name>
</gene>
<keyword evidence="2" id="KW-0677">Repeat</keyword>
<dbReference type="AlphaFoldDB" id="A0AAV2CBM1"/>
<reference evidence="5 6" key="1">
    <citation type="submission" date="2024-04" db="EMBL/GenBank/DDBJ databases">
        <authorList>
            <person name="Fracassetti M."/>
        </authorList>
    </citation>
    <scope>NUCLEOTIDE SEQUENCE [LARGE SCALE GENOMIC DNA]</scope>
</reference>
<dbReference type="InterPro" id="IPR002902">
    <property type="entry name" value="GNK2"/>
</dbReference>
<name>A0AAV2CBM1_9ROSI</name>
<evidence type="ECO:0000259" key="4">
    <source>
        <dbReference type="PROSITE" id="PS51473"/>
    </source>
</evidence>
<evidence type="ECO:0000256" key="3">
    <source>
        <dbReference type="SAM" id="SignalP"/>
    </source>
</evidence>
<dbReference type="PROSITE" id="PS51473">
    <property type="entry name" value="GNK2"/>
    <property type="match status" value="1"/>
</dbReference>
<keyword evidence="6" id="KW-1185">Reference proteome</keyword>
<evidence type="ECO:0000313" key="5">
    <source>
        <dbReference type="EMBL" id="CAL1353251.1"/>
    </source>
</evidence>
<dbReference type="Gene3D" id="3.30.430.20">
    <property type="entry name" value="Gnk2 domain, C-X8-C-X2-C motif"/>
    <property type="match status" value="1"/>
</dbReference>
<evidence type="ECO:0000256" key="1">
    <source>
        <dbReference type="ARBA" id="ARBA00022729"/>
    </source>
</evidence>
<evidence type="ECO:0000313" key="6">
    <source>
        <dbReference type="Proteomes" id="UP001497516"/>
    </source>
</evidence>
<dbReference type="CDD" id="cd23509">
    <property type="entry name" value="Gnk2-like"/>
    <property type="match status" value="1"/>
</dbReference>
<accession>A0AAV2CBM1</accession>
<sequence>MKSSLLKLLTLLLVIVVVAAAGSRVKETSSSTSGPYCLNTGSSADYEAHKAHVLDELANVTPTMEGYSYSTSFPPAGSAAAQDVVYGSASCTPDVGVTECVSCLIEAKLSLAQSCAYDFYGLVILPLCRMSFSPVAE</sequence>
<dbReference type="EMBL" id="OZ034813">
    <property type="protein sequence ID" value="CAL1353251.1"/>
    <property type="molecule type" value="Genomic_DNA"/>
</dbReference>
<feature type="signal peptide" evidence="3">
    <location>
        <begin position="1"/>
        <end position="20"/>
    </location>
</feature>
<dbReference type="InterPro" id="IPR038408">
    <property type="entry name" value="GNK2_sf"/>
</dbReference>
<feature type="chain" id="PRO_5043393579" description="Gnk2-homologous domain-containing protein" evidence="3">
    <location>
        <begin position="21"/>
        <end position="137"/>
    </location>
</feature>
<dbReference type="Pfam" id="PF01657">
    <property type="entry name" value="Stress-antifung"/>
    <property type="match status" value="1"/>
</dbReference>
<keyword evidence="1 3" id="KW-0732">Signal</keyword>
<proteinExistence type="predicted"/>
<protein>
    <recommendedName>
        <fullName evidence="4">Gnk2-homologous domain-containing protein</fullName>
    </recommendedName>
</protein>
<organism evidence="5 6">
    <name type="scientific">Linum trigynum</name>
    <dbReference type="NCBI Taxonomy" id="586398"/>
    <lineage>
        <taxon>Eukaryota</taxon>
        <taxon>Viridiplantae</taxon>
        <taxon>Streptophyta</taxon>
        <taxon>Embryophyta</taxon>
        <taxon>Tracheophyta</taxon>
        <taxon>Spermatophyta</taxon>
        <taxon>Magnoliopsida</taxon>
        <taxon>eudicotyledons</taxon>
        <taxon>Gunneridae</taxon>
        <taxon>Pentapetalae</taxon>
        <taxon>rosids</taxon>
        <taxon>fabids</taxon>
        <taxon>Malpighiales</taxon>
        <taxon>Linaceae</taxon>
        <taxon>Linum</taxon>
    </lineage>
</organism>
<evidence type="ECO:0000256" key="2">
    <source>
        <dbReference type="ARBA" id="ARBA00022737"/>
    </source>
</evidence>
<dbReference type="Proteomes" id="UP001497516">
    <property type="component" value="Chromosome 1"/>
</dbReference>
<feature type="domain" description="Gnk2-homologous" evidence="4">
    <location>
        <begin position="31"/>
        <end position="137"/>
    </location>
</feature>